<dbReference type="SUPFAM" id="SSF63829">
    <property type="entry name" value="Calcium-dependent phosphotriesterase"/>
    <property type="match status" value="1"/>
</dbReference>
<evidence type="ECO:0000256" key="7">
    <source>
        <dbReference type="PROSITE-ProRule" id="PRU00169"/>
    </source>
</evidence>
<dbReference type="SUPFAM" id="SSF55874">
    <property type="entry name" value="ATPase domain of HSP90 chaperone/DNA topoisomerase II/histidine kinase"/>
    <property type="match status" value="1"/>
</dbReference>
<dbReference type="PROSITE" id="PS50110">
    <property type="entry name" value="RESPONSE_REGULATORY"/>
    <property type="match status" value="1"/>
</dbReference>
<feature type="signal peptide" evidence="9">
    <location>
        <begin position="1"/>
        <end position="19"/>
    </location>
</feature>
<evidence type="ECO:0000256" key="6">
    <source>
        <dbReference type="ARBA" id="ARBA00023163"/>
    </source>
</evidence>
<dbReference type="InterPro" id="IPR011110">
    <property type="entry name" value="Reg_prop"/>
</dbReference>
<dbReference type="InterPro" id="IPR003594">
    <property type="entry name" value="HATPase_dom"/>
</dbReference>
<dbReference type="InterPro" id="IPR036097">
    <property type="entry name" value="HisK_dim/P_sf"/>
</dbReference>
<evidence type="ECO:0000256" key="4">
    <source>
        <dbReference type="ARBA" id="ARBA00023015"/>
    </source>
</evidence>
<dbReference type="GO" id="GO:0043565">
    <property type="term" value="F:sequence-specific DNA binding"/>
    <property type="evidence" value="ECO:0007669"/>
    <property type="project" value="InterPro"/>
</dbReference>
<dbReference type="SMART" id="SM00388">
    <property type="entry name" value="HisKA"/>
    <property type="match status" value="1"/>
</dbReference>
<dbReference type="Gene3D" id="1.10.287.130">
    <property type="match status" value="1"/>
</dbReference>
<dbReference type="PROSITE" id="PS00041">
    <property type="entry name" value="HTH_ARAC_FAMILY_1"/>
    <property type="match status" value="1"/>
</dbReference>
<keyword evidence="9" id="KW-0732">Signal</keyword>
<feature type="transmembrane region" description="Helical" evidence="8">
    <location>
        <begin position="858"/>
        <end position="879"/>
    </location>
</feature>
<dbReference type="Gene3D" id="2.60.40.10">
    <property type="entry name" value="Immunoglobulins"/>
    <property type="match status" value="1"/>
</dbReference>
<accession>A0A412XT91</accession>
<evidence type="ECO:0000256" key="2">
    <source>
        <dbReference type="ARBA" id="ARBA00012438"/>
    </source>
</evidence>
<dbReference type="InterPro" id="IPR005467">
    <property type="entry name" value="His_kinase_dom"/>
</dbReference>
<keyword evidence="5" id="KW-0238">DNA-binding</keyword>
<evidence type="ECO:0000256" key="8">
    <source>
        <dbReference type="SAM" id="Phobius"/>
    </source>
</evidence>
<dbReference type="FunFam" id="1.10.287.130:FF:000045">
    <property type="entry name" value="Two-component system sensor histidine kinase/response regulator"/>
    <property type="match status" value="1"/>
</dbReference>
<keyword evidence="4" id="KW-0805">Transcription regulation</keyword>
<dbReference type="CDD" id="cd17574">
    <property type="entry name" value="REC_OmpR"/>
    <property type="match status" value="1"/>
</dbReference>
<feature type="domain" description="Histidine kinase" evidence="11">
    <location>
        <begin position="909"/>
        <end position="1124"/>
    </location>
</feature>
<dbReference type="PANTHER" id="PTHR43547">
    <property type="entry name" value="TWO-COMPONENT HISTIDINE KINASE"/>
    <property type="match status" value="1"/>
</dbReference>
<dbReference type="SMART" id="SM00448">
    <property type="entry name" value="REC"/>
    <property type="match status" value="1"/>
</dbReference>
<proteinExistence type="predicted"/>
<evidence type="ECO:0000259" key="10">
    <source>
        <dbReference type="PROSITE" id="PS01124"/>
    </source>
</evidence>
<keyword evidence="8" id="KW-1133">Transmembrane helix</keyword>
<keyword evidence="3 7" id="KW-0597">Phosphoprotein</keyword>
<evidence type="ECO:0000256" key="3">
    <source>
        <dbReference type="ARBA" id="ARBA00022553"/>
    </source>
</evidence>
<dbReference type="InterPro" id="IPR011123">
    <property type="entry name" value="Y_Y_Y"/>
</dbReference>
<dbReference type="InterPro" id="IPR011006">
    <property type="entry name" value="CheY-like_superfamily"/>
</dbReference>
<reference evidence="13 14" key="1">
    <citation type="submission" date="2018-08" db="EMBL/GenBank/DDBJ databases">
        <title>A genome reference for cultivated species of the human gut microbiota.</title>
        <authorList>
            <person name="Zou Y."/>
            <person name="Xue W."/>
            <person name="Luo G."/>
        </authorList>
    </citation>
    <scope>NUCLEOTIDE SEQUENCE [LARGE SCALE GENOMIC DNA]</scope>
    <source>
        <strain evidence="13 14">AF14-32</strain>
    </source>
</reference>
<evidence type="ECO:0000313" key="13">
    <source>
        <dbReference type="EMBL" id="RGV48299.1"/>
    </source>
</evidence>
<dbReference type="CDD" id="cd00082">
    <property type="entry name" value="HisKA"/>
    <property type="match status" value="1"/>
</dbReference>
<dbReference type="RefSeq" id="WP_118421093.1">
    <property type="nucleotide sequence ID" value="NZ_QRZF01000024.1"/>
</dbReference>
<dbReference type="InterPro" id="IPR004358">
    <property type="entry name" value="Sig_transdc_His_kin-like_C"/>
</dbReference>
<dbReference type="PANTHER" id="PTHR43547:SF2">
    <property type="entry name" value="HYBRID SIGNAL TRANSDUCTION HISTIDINE KINASE C"/>
    <property type="match status" value="1"/>
</dbReference>
<dbReference type="Pfam" id="PF07494">
    <property type="entry name" value="Reg_prop"/>
    <property type="match status" value="5"/>
</dbReference>
<name>A0A412XT91_9BACE</name>
<dbReference type="Pfam" id="PF02518">
    <property type="entry name" value="HATPase_c"/>
    <property type="match status" value="1"/>
</dbReference>
<dbReference type="FunFam" id="2.60.40.10:FF:000791">
    <property type="entry name" value="Two-component system sensor histidine kinase/response regulator"/>
    <property type="match status" value="1"/>
</dbReference>
<dbReference type="Pfam" id="PF12833">
    <property type="entry name" value="HTH_18"/>
    <property type="match status" value="1"/>
</dbReference>
<evidence type="ECO:0000259" key="11">
    <source>
        <dbReference type="PROSITE" id="PS50109"/>
    </source>
</evidence>
<feature type="domain" description="Response regulatory" evidence="12">
    <location>
        <begin position="1169"/>
        <end position="1284"/>
    </location>
</feature>
<protein>
    <recommendedName>
        <fullName evidence="2">histidine kinase</fullName>
        <ecNumber evidence="2">2.7.13.3</ecNumber>
    </recommendedName>
</protein>
<comment type="caution">
    <text evidence="13">The sequence shown here is derived from an EMBL/GenBank/DDBJ whole genome shotgun (WGS) entry which is preliminary data.</text>
</comment>
<sequence>MRRFYLILLLCLLSVTASAIDVLQISNITDRNGLSQNTIRCMMQDSKGFMWMGTINGLNRYNGKEFIVVHPQAELSLSISDNRIRSITEDKNGYIWIRTFSSTLLCYDSRLEKFIDYEPENKAKIFSNLMIASNGDVWLWGKQGCCRLRYKDNKLNAWRPCAKNQQYLSVSFVFEDSQSRIWIGNQEELSLIEGDSVIRMRERYFYNAHEYEGQLFFIANGYISVFSNKQNSFLPDIVIPNNSSASVQRSCLLNNGLIMIANNSGIYTLDTQNMRIASADQLFRGKKLQNASFYTDNKGHIWVYNMSGILWRHHPDNTFEPLELIPSSILSLITQERYQVYQDSRDIIWITTFGNGLFAIDPDGRIFHYTSEKDLATNYLLCITEDNSGEIWLGTEFSGVTKISLASYPFDVFYPTSQGDGDRNNAVRMIYEDKEGYYWFGTRDGNIHVYDSLLRSSFTYRMNGGLPFTVAEDTLGYKWVGTKGGGLLVFPPKEDHKPQIYHLQDHPRQTSSSDNIFTIMRDSKERMWISSFGGGLHLAEHRNGQLTFRQFLLEKDQQNMMRAMIQDQTGLIWVGSNDGVIVFNPDEFIKDETNYTNLYPDIENQQSFNSNEVRVVYEDSHGHIWLGSTGGGLYLLIKKEPLKKSLFKHYNSDNGLSNEMVQAIQEDNEGNIWVSTESGISKFNPKTERFENFMFSGNRRYAAIFNELSTWKKKNGELMFGSYNGVYIFNPAEVTYDTYTPSVLITELRINGNSVSPGGQESPLKESITTTKRIVLKYNQNSFNLECTMLNLQAPELNQYVYFLEGYEKEWNPISRNNIATYRNVPPGSYVFKVKGCNSNGVWNEQETTLEIVILAPWWKTGWAVIFYIIIIAIIFFFVTKLMLRMHRLNMAVEVEKQLTEYKLRFFTNISHEFRTPLTIIRGAIESLGSQDNLSPSASKQLKILTKSSTRLLRLIDQLLEFRRLQNDKMELNLEPTHPDSFFYDIYTTFKEMAEKKNIEFLFEPSNCKMQLLLDRSKMDKVAYNLLSNAFKHTPSGGKIIMKLEISITEDLFKLSISDSGKGVPFAQRDNLFVRFKQINYASDGTGVGLHLTSELVKVHKGNVIYIDSELGGACFLVSIPLSDNNYDEADIISNKTMKVVASTESIPEKSSEESIISTSDNDFIKEYRVMVVEDDEEVLGFVEEQLNKYFAVSTAVNGSDALKQIAEEQPDIVVCDVMMPRMDGFEFTQRLRSNFETSHIPVILLTAYSSEEHQLKGIESGADAYITKPFSTKYLLARITKLLETRERLRRRFNTEPGLVQSSVTFTDRDKVFLDKVHELIEQNISNTDFRVENFAQTLGMGRSSLFRKMKGATGYSPNEYVRIIRMKKTAELLMNTDLNVSEISYQVGIGDPFYLSKCFKAQFGKSPSQYRKRDIKEE</sequence>
<dbReference type="Gene3D" id="3.30.565.10">
    <property type="entry name" value="Histidine kinase-like ATPase, C-terminal domain"/>
    <property type="match status" value="1"/>
</dbReference>
<keyword evidence="8" id="KW-0812">Transmembrane</keyword>
<dbReference type="Gene3D" id="2.130.10.10">
    <property type="entry name" value="YVTN repeat-like/Quinoprotein amine dehydrogenase"/>
    <property type="match status" value="3"/>
</dbReference>
<evidence type="ECO:0000256" key="1">
    <source>
        <dbReference type="ARBA" id="ARBA00000085"/>
    </source>
</evidence>
<evidence type="ECO:0000256" key="5">
    <source>
        <dbReference type="ARBA" id="ARBA00023125"/>
    </source>
</evidence>
<keyword evidence="13" id="KW-0418">Kinase</keyword>
<dbReference type="Pfam" id="PF07495">
    <property type="entry name" value="Y_Y_Y"/>
    <property type="match status" value="1"/>
</dbReference>
<keyword evidence="13" id="KW-0808">Transferase</keyword>
<dbReference type="PROSITE" id="PS01124">
    <property type="entry name" value="HTH_ARAC_FAMILY_2"/>
    <property type="match status" value="1"/>
</dbReference>
<dbReference type="InterPro" id="IPR013783">
    <property type="entry name" value="Ig-like_fold"/>
</dbReference>
<evidence type="ECO:0000313" key="14">
    <source>
        <dbReference type="Proteomes" id="UP000283850"/>
    </source>
</evidence>
<dbReference type="InterPro" id="IPR018062">
    <property type="entry name" value="HTH_AraC-typ_CS"/>
</dbReference>
<dbReference type="SUPFAM" id="SSF52172">
    <property type="entry name" value="CheY-like"/>
    <property type="match status" value="1"/>
</dbReference>
<dbReference type="PRINTS" id="PR00344">
    <property type="entry name" value="BCTRLSENSOR"/>
</dbReference>
<dbReference type="PROSITE" id="PS50109">
    <property type="entry name" value="HIS_KIN"/>
    <property type="match status" value="1"/>
</dbReference>
<dbReference type="SUPFAM" id="SSF47384">
    <property type="entry name" value="Homodimeric domain of signal transducing histidine kinase"/>
    <property type="match status" value="1"/>
</dbReference>
<dbReference type="GO" id="GO:0003700">
    <property type="term" value="F:DNA-binding transcription factor activity"/>
    <property type="evidence" value="ECO:0007669"/>
    <property type="project" value="InterPro"/>
</dbReference>
<dbReference type="EMBL" id="QRZF01000024">
    <property type="protein sequence ID" value="RGV48299.1"/>
    <property type="molecule type" value="Genomic_DNA"/>
</dbReference>
<dbReference type="InterPro" id="IPR018060">
    <property type="entry name" value="HTH_AraC"/>
</dbReference>
<dbReference type="EC" id="2.7.13.3" evidence="2"/>
<dbReference type="InterPro" id="IPR036890">
    <property type="entry name" value="HATPase_C_sf"/>
</dbReference>
<feature type="modified residue" description="4-aspartylphosphate" evidence="7">
    <location>
        <position position="1217"/>
    </location>
</feature>
<dbReference type="SMART" id="SM00387">
    <property type="entry name" value="HATPase_c"/>
    <property type="match status" value="1"/>
</dbReference>
<dbReference type="InterPro" id="IPR003661">
    <property type="entry name" value="HisK_dim/P_dom"/>
</dbReference>
<dbReference type="Proteomes" id="UP000283850">
    <property type="component" value="Unassembled WGS sequence"/>
</dbReference>
<dbReference type="Pfam" id="PF00512">
    <property type="entry name" value="HisKA"/>
    <property type="match status" value="1"/>
</dbReference>
<comment type="catalytic activity">
    <reaction evidence="1">
        <text>ATP + protein L-histidine = ADP + protein N-phospho-L-histidine.</text>
        <dbReference type="EC" id="2.7.13.3"/>
    </reaction>
</comment>
<feature type="domain" description="HTH araC/xylS-type" evidence="10">
    <location>
        <begin position="1316"/>
        <end position="1415"/>
    </location>
</feature>
<gene>
    <name evidence="13" type="ORF">DWW10_22805</name>
</gene>
<dbReference type="InterPro" id="IPR009057">
    <property type="entry name" value="Homeodomain-like_sf"/>
</dbReference>
<dbReference type="InterPro" id="IPR015943">
    <property type="entry name" value="WD40/YVTN_repeat-like_dom_sf"/>
</dbReference>
<dbReference type="Pfam" id="PF00072">
    <property type="entry name" value="Response_reg"/>
    <property type="match status" value="1"/>
</dbReference>
<dbReference type="FunFam" id="3.40.50.2300:FF:000138">
    <property type="entry name" value="Two-component system sensor histidine kinase/response regulator"/>
    <property type="match status" value="1"/>
</dbReference>
<dbReference type="GO" id="GO:0000155">
    <property type="term" value="F:phosphorelay sensor kinase activity"/>
    <property type="evidence" value="ECO:0007669"/>
    <property type="project" value="InterPro"/>
</dbReference>
<organism evidence="13 14">
    <name type="scientific">Bacteroides intestinalis</name>
    <dbReference type="NCBI Taxonomy" id="329854"/>
    <lineage>
        <taxon>Bacteria</taxon>
        <taxon>Pseudomonadati</taxon>
        <taxon>Bacteroidota</taxon>
        <taxon>Bacteroidia</taxon>
        <taxon>Bacteroidales</taxon>
        <taxon>Bacteroidaceae</taxon>
        <taxon>Bacteroides</taxon>
    </lineage>
</organism>
<keyword evidence="6" id="KW-0804">Transcription</keyword>
<dbReference type="Gene3D" id="3.40.50.2300">
    <property type="match status" value="1"/>
</dbReference>
<dbReference type="SUPFAM" id="SSF46689">
    <property type="entry name" value="Homeodomain-like"/>
    <property type="match status" value="1"/>
</dbReference>
<evidence type="ECO:0000256" key="9">
    <source>
        <dbReference type="SAM" id="SignalP"/>
    </source>
</evidence>
<dbReference type="SMART" id="SM00342">
    <property type="entry name" value="HTH_ARAC"/>
    <property type="match status" value="1"/>
</dbReference>
<evidence type="ECO:0000259" key="12">
    <source>
        <dbReference type="PROSITE" id="PS50110"/>
    </source>
</evidence>
<feature type="chain" id="PRO_5019344895" description="histidine kinase" evidence="9">
    <location>
        <begin position="20"/>
        <end position="1420"/>
    </location>
</feature>
<keyword evidence="8" id="KW-0472">Membrane</keyword>
<dbReference type="Gene3D" id="1.10.10.60">
    <property type="entry name" value="Homeodomain-like"/>
    <property type="match status" value="2"/>
</dbReference>
<dbReference type="InterPro" id="IPR001789">
    <property type="entry name" value="Sig_transdc_resp-reg_receiver"/>
</dbReference>